<organism evidence="6 7">
    <name type="scientific">Stieleria maiorica</name>
    <dbReference type="NCBI Taxonomy" id="2795974"/>
    <lineage>
        <taxon>Bacteria</taxon>
        <taxon>Pseudomonadati</taxon>
        <taxon>Planctomycetota</taxon>
        <taxon>Planctomycetia</taxon>
        <taxon>Pirellulales</taxon>
        <taxon>Pirellulaceae</taxon>
        <taxon>Stieleria</taxon>
    </lineage>
</organism>
<dbReference type="Pfam" id="PF01546">
    <property type="entry name" value="Peptidase_M20"/>
    <property type="match status" value="1"/>
</dbReference>
<dbReference type="Gene3D" id="3.40.630.10">
    <property type="entry name" value="Zn peptidases"/>
    <property type="match status" value="1"/>
</dbReference>
<accession>A0A5B9MAD9</accession>
<dbReference type="SUPFAM" id="SSF53187">
    <property type="entry name" value="Zn-dependent exopeptidases"/>
    <property type="match status" value="1"/>
</dbReference>
<dbReference type="InterPro" id="IPR002933">
    <property type="entry name" value="Peptidase_M20"/>
</dbReference>
<feature type="active site" evidence="3">
    <location>
        <position position="91"/>
    </location>
</feature>
<dbReference type="InterPro" id="IPR017150">
    <property type="entry name" value="Pept_M20_glutamate_carboxypep"/>
</dbReference>
<dbReference type="RefSeq" id="WP_199773816.1">
    <property type="nucleotide sequence ID" value="NZ_CP036264.1"/>
</dbReference>
<protein>
    <submittedName>
        <fullName evidence="6">Carboxypeptidase G2</fullName>
        <ecNumber evidence="6">3.4.17.11</ecNumber>
    </submittedName>
</protein>
<dbReference type="GO" id="GO:0004180">
    <property type="term" value="F:carboxypeptidase activity"/>
    <property type="evidence" value="ECO:0007669"/>
    <property type="project" value="UniProtKB-KW"/>
</dbReference>
<dbReference type="Gene3D" id="3.30.70.360">
    <property type="match status" value="1"/>
</dbReference>
<dbReference type="GO" id="GO:0046872">
    <property type="term" value="F:metal ion binding"/>
    <property type="evidence" value="ECO:0007669"/>
    <property type="project" value="UniProtKB-KW"/>
</dbReference>
<dbReference type="PANTHER" id="PTHR43808">
    <property type="entry name" value="ACETYLORNITHINE DEACETYLASE"/>
    <property type="match status" value="1"/>
</dbReference>
<proteinExistence type="predicted"/>
<dbReference type="Pfam" id="PF07687">
    <property type="entry name" value="M20_dimer"/>
    <property type="match status" value="1"/>
</dbReference>
<keyword evidence="7" id="KW-1185">Reference proteome</keyword>
<feature type="active site" description="Proton acceptor" evidence="3">
    <location>
        <position position="152"/>
    </location>
</feature>
<feature type="compositionally biased region" description="Basic and acidic residues" evidence="4">
    <location>
        <begin position="390"/>
        <end position="400"/>
    </location>
</feature>
<evidence type="ECO:0000313" key="7">
    <source>
        <dbReference type="Proteomes" id="UP000321353"/>
    </source>
</evidence>
<dbReference type="Proteomes" id="UP000321353">
    <property type="component" value="Chromosome"/>
</dbReference>
<dbReference type="EMBL" id="CP036264">
    <property type="protein sequence ID" value="QEF97489.1"/>
    <property type="molecule type" value="Genomic_DNA"/>
</dbReference>
<keyword evidence="1" id="KW-0479">Metal-binding</keyword>
<dbReference type="InterPro" id="IPR036264">
    <property type="entry name" value="Bact_exopeptidase_dim_dom"/>
</dbReference>
<dbReference type="EC" id="3.4.17.11" evidence="6"/>
<feature type="domain" description="Peptidase M20 dimerisation" evidence="5">
    <location>
        <begin position="188"/>
        <end position="281"/>
    </location>
</feature>
<evidence type="ECO:0000313" key="6">
    <source>
        <dbReference type="EMBL" id="QEF97489.1"/>
    </source>
</evidence>
<keyword evidence="2 6" id="KW-0378">Hydrolase</keyword>
<keyword evidence="6" id="KW-0121">Carboxypeptidase</keyword>
<evidence type="ECO:0000259" key="5">
    <source>
        <dbReference type="Pfam" id="PF07687"/>
    </source>
</evidence>
<reference evidence="6 7" key="1">
    <citation type="submission" date="2019-02" db="EMBL/GenBank/DDBJ databases">
        <title>Planctomycetal bacteria perform biofilm scaping via a novel small molecule.</title>
        <authorList>
            <person name="Jeske O."/>
            <person name="Boedeker C."/>
            <person name="Wiegand S."/>
            <person name="Breitling P."/>
            <person name="Kallscheuer N."/>
            <person name="Jogler M."/>
            <person name="Rohde M."/>
            <person name="Petersen J."/>
            <person name="Medema M.H."/>
            <person name="Surup F."/>
            <person name="Jogler C."/>
        </authorList>
    </citation>
    <scope>NUCLEOTIDE SEQUENCE [LARGE SCALE GENOMIC DNA]</scope>
    <source>
        <strain evidence="6 7">Mal15</strain>
    </source>
</reference>
<keyword evidence="6" id="KW-0645">Protease</keyword>
<evidence type="ECO:0000256" key="3">
    <source>
        <dbReference type="PIRSR" id="PIRSR037238-1"/>
    </source>
</evidence>
<dbReference type="AlphaFoldDB" id="A0A5B9MAD9"/>
<dbReference type="SUPFAM" id="SSF55031">
    <property type="entry name" value="Bacterial exopeptidase dimerisation domain"/>
    <property type="match status" value="1"/>
</dbReference>
<evidence type="ECO:0000256" key="2">
    <source>
        <dbReference type="ARBA" id="ARBA00022801"/>
    </source>
</evidence>
<evidence type="ECO:0000256" key="1">
    <source>
        <dbReference type="ARBA" id="ARBA00022723"/>
    </source>
</evidence>
<dbReference type="InterPro" id="IPR011650">
    <property type="entry name" value="Peptidase_M20_dimer"/>
</dbReference>
<dbReference type="InterPro" id="IPR050072">
    <property type="entry name" value="Peptidase_M20A"/>
</dbReference>
<dbReference type="PANTHER" id="PTHR43808:SF9">
    <property type="entry name" value="BLL0789 PROTEIN"/>
    <property type="match status" value="1"/>
</dbReference>
<dbReference type="PIRSF" id="PIRSF037238">
    <property type="entry name" value="Carboxypeptidase_G2"/>
    <property type="match status" value="1"/>
</dbReference>
<gene>
    <name evidence="6" type="primary">cpg2_1</name>
    <name evidence="6" type="ORF">Mal15_15290</name>
</gene>
<sequence>MNQATAGKIFHWLTAHQDAMVALVREAVLIESPSADPSTQGPVFDLLASELQAIGFRCRRYRGKTSGGQLLAMPAQTRPNRHRQLLLGHCDTVWPIGTLERMPVQSRSGRLHGPGVYDMKAGLVQALFAMRALKELGMSPSVTPVMFINSDEEIGSSESAWRIERLARGVDRAMVMEPSLGPEGRLKTARKGVGRFVITITGRAAHAGLDPDKGISAILELSHVVQALHALNDPDAGTTVNVGTIDGGVRPNVVAAESRAEVDVRVRTEAIARQVEQAIHSLQPTVPGTEINVSGKIGRPPLEPTPRNRALWHRAQAAADALGIEIDEAAAGGGSDGNYTSLHTATLDGLGAVGDGAHALNEHVIEDKLPERAALLACLLLEKPITDRDLQPKDHAHDRSPMICSTDGATRRDET</sequence>
<dbReference type="CDD" id="cd03885">
    <property type="entry name" value="M20_CPDG2"/>
    <property type="match status" value="1"/>
</dbReference>
<dbReference type="KEGG" id="smam:Mal15_15290"/>
<feature type="region of interest" description="Disordered" evidence="4">
    <location>
        <begin position="390"/>
        <end position="415"/>
    </location>
</feature>
<evidence type="ECO:0000256" key="4">
    <source>
        <dbReference type="SAM" id="MobiDB-lite"/>
    </source>
</evidence>
<name>A0A5B9MAD9_9BACT</name>